<dbReference type="AlphaFoldDB" id="A0A7N0T2J3"/>
<dbReference type="Gramene" id="Kaladp0019s0037.1.v1.1">
    <property type="protein sequence ID" value="Kaladp0019s0037.1.v1.1"/>
    <property type="gene ID" value="Kaladp0019s0037.v1.1"/>
</dbReference>
<sequence length="246" mass="26488">MLASVVLRLLGSPIVYEDTDLLYPPMQSSVGKREKESRVDFSTTAASVNLVSENVFDRLLLVLHGLLSSYKPSWLKSKAAHMSSKDHSKDVSIFDRDMLESLQNDLERMQLPDSIKRRIQSAMPVLMSTTRCSISCQPPTVPVAALVPPQMSMLNSGHPLKNAMSKASATASSGKAKGSLLQPEHDIEIDPWQLLEDGAGSGSSSITEAAVGTGDTCAAKASSWLKGAVRVRRADLTYIGAVDDDS</sequence>
<protein>
    <submittedName>
        <fullName evidence="1">Uncharacterized protein</fullName>
    </submittedName>
</protein>
<reference evidence="1" key="1">
    <citation type="submission" date="2021-01" db="UniProtKB">
        <authorList>
            <consortium name="EnsemblPlants"/>
        </authorList>
    </citation>
    <scope>IDENTIFICATION</scope>
</reference>
<keyword evidence="2" id="KW-1185">Reference proteome</keyword>
<dbReference type="OMA" id="TRCSISC"/>
<dbReference type="PANTHER" id="PTHR46567:SF1">
    <property type="entry name" value="MEDIATOR OF RNA POLYMERASE II TRANSCRIPTION SUBUNIT 12"/>
    <property type="match status" value="1"/>
</dbReference>
<proteinExistence type="predicted"/>
<name>A0A7N0T2J3_KALFE</name>
<organism evidence="1 2">
    <name type="scientific">Kalanchoe fedtschenkoi</name>
    <name type="common">Lavender scallops</name>
    <name type="synonym">South American air plant</name>
    <dbReference type="NCBI Taxonomy" id="63787"/>
    <lineage>
        <taxon>Eukaryota</taxon>
        <taxon>Viridiplantae</taxon>
        <taxon>Streptophyta</taxon>
        <taxon>Embryophyta</taxon>
        <taxon>Tracheophyta</taxon>
        <taxon>Spermatophyta</taxon>
        <taxon>Magnoliopsida</taxon>
        <taxon>eudicotyledons</taxon>
        <taxon>Gunneridae</taxon>
        <taxon>Pentapetalae</taxon>
        <taxon>Saxifragales</taxon>
        <taxon>Crassulaceae</taxon>
        <taxon>Kalanchoe</taxon>
    </lineage>
</organism>
<dbReference type="EnsemblPlants" id="Kaladp0019s0037.1.v1.1">
    <property type="protein sequence ID" value="Kaladp0019s0037.1.v1.1"/>
    <property type="gene ID" value="Kaladp0019s0037.v1.1"/>
</dbReference>
<evidence type="ECO:0000313" key="2">
    <source>
        <dbReference type="Proteomes" id="UP000594263"/>
    </source>
</evidence>
<dbReference type="Proteomes" id="UP000594263">
    <property type="component" value="Unplaced"/>
</dbReference>
<accession>A0A7N0T2J3</accession>
<dbReference type="PANTHER" id="PTHR46567">
    <property type="entry name" value="MEDIATOR OF RNA POLYMERASE II TRANSCRIPTION SUBUNIT 12"/>
    <property type="match status" value="1"/>
</dbReference>
<evidence type="ECO:0000313" key="1">
    <source>
        <dbReference type="EnsemblPlants" id="Kaladp0019s0037.1.v1.1"/>
    </source>
</evidence>